<evidence type="ECO:0000256" key="4">
    <source>
        <dbReference type="ARBA" id="ARBA00022544"/>
    </source>
</evidence>
<dbReference type="GO" id="GO:0016020">
    <property type="term" value="C:membrane"/>
    <property type="evidence" value="ECO:0007669"/>
    <property type="project" value="UniProtKB-SubCell"/>
</dbReference>
<evidence type="ECO:0000256" key="3">
    <source>
        <dbReference type="ARBA" id="ARBA00022448"/>
    </source>
</evidence>
<feature type="transmembrane region" description="Helical" evidence="8">
    <location>
        <begin position="82"/>
        <end position="103"/>
    </location>
</feature>
<evidence type="ECO:0000256" key="2">
    <source>
        <dbReference type="ARBA" id="ARBA00007998"/>
    </source>
</evidence>
<keyword evidence="5 8" id="KW-0812">Transmembrane</keyword>
<evidence type="ECO:0000256" key="7">
    <source>
        <dbReference type="ARBA" id="ARBA00023136"/>
    </source>
</evidence>
<protein>
    <submittedName>
        <fullName evidence="9">Endospore germination permease</fullName>
    </submittedName>
</protein>
<feature type="transmembrane region" description="Helical" evidence="8">
    <location>
        <begin position="190"/>
        <end position="208"/>
    </location>
</feature>
<reference evidence="9 10" key="1">
    <citation type="submission" date="2019-11" db="EMBL/GenBank/DDBJ databases">
        <title>Genome sequences of 17 halophilic strains isolated from different environments.</title>
        <authorList>
            <person name="Furrow R.E."/>
        </authorList>
    </citation>
    <scope>NUCLEOTIDE SEQUENCE [LARGE SCALE GENOMIC DNA]</scope>
    <source>
        <strain evidence="9 10">22511_23_Filter</strain>
    </source>
</reference>
<dbReference type="NCBIfam" id="TIGR00912">
    <property type="entry name" value="2A0309"/>
    <property type="match status" value="1"/>
</dbReference>
<evidence type="ECO:0000313" key="10">
    <source>
        <dbReference type="Proteomes" id="UP000460949"/>
    </source>
</evidence>
<feature type="transmembrane region" description="Helical" evidence="8">
    <location>
        <begin position="305"/>
        <end position="323"/>
    </location>
</feature>
<dbReference type="Proteomes" id="UP000460949">
    <property type="component" value="Unassembled WGS sequence"/>
</dbReference>
<dbReference type="Pfam" id="PF03845">
    <property type="entry name" value="Spore_permease"/>
    <property type="match status" value="1"/>
</dbReference>
<evidence type="ECO:0000256" key="6">
    <source>
        <dbReference type="ARBA" id="ARBA00022989"/>
    </source>
</evidence>
<comment type="similarity">
    <text evidence="2">Belongs to the amino acid-polyamine-organocation (APC) superfamily. Spore germination protein (SGP) (TC 2.A.3.9) family.</text>
</comment>
<evidence type="ECO:0000256" key="8">
    <source>
        <dbReference type="SAM" id="Phobius"/>
    </source>
</evidence>
<dbReference type="PANTHER" id="PTHR34975:SF2">
    <property type="entry name" value="SPORE GERMINATION PROTEIN A2"/>
    <property type="match status" value="1"/>
</dbReference>
<feature type="transmembrane region" description="Helical" evidence="8">
    <location>
        <begin position="41"/>
        <end position="62"/>
    </location>
</feature>
<keyword evidence="7 8" id="KW-0472">Membrane</keyword>
<proteinExistence type="inferred from homology"/>
<comment type="subcellular location">
    <subcellularLocation>
        <location evidence="1">Membrane</location>
        <topology evidence="1">Multi-pass membrane protein</topology>
    </subcellularLocation>
</comment>
<feature type="transmembrane region" description="Helical" evidence="8">
    <location>
        <begin position="148"/>
        <end position="165"/>
    </location>
</feature>
<dbReference type="InterPro" id="IPR004761">
    <property type="entry name" value="Spore_GerAB"/>
</dbReference>
<dbReference type="EMBL" id="WMET01000001">
    <property type="protein sequence ID" value="MYL19510.1"/>
    <property type="molecule type" value="Genomic_DNA"/>
</dbReference>
<feature type="transmembrane region" description="Helical" evidence="8">
    <location>
        <begin position="12"/>
        <end position="29"/>
    </location>
</feature>
<keyword evidence="4" id="KW-0309">Germination</keyword>
<feature type="transmembrane region" description="Helical" evidence="8">
    <location>
        <begin position="118"/>
        <end position="136"/>
    </location>
</feature>
<organism evidence="9 10">
    <name type="scientific">Halobacillus litoralis</name>
    <dbReference type="NCBI Taxonomy" id="45668"/>
    <lineage>
        <taxon>Bacteria</taxon>
        <taxon>Bacillati</taxon>
        <taxon>Bacillota</taxon>
        <taxon>Bacilli</taxon>
        <taxon>Bacillales</taxon>
        <taxon>Bacillaceae</taxon>
        <taxon>Halobacillus</taxon>
    </lineage>
</organism>
<keyword evidence="3" id="KW-0813">Transport</keyword>
<dbReference type="PANTHER" id="PTHR34975">
    <property type="entry name" value="SPORE GERMINATION PROTEIN A2"/>
    <property type="match status" value="1"/>
</dbReference>
<dbReference type="Gene3D" id="1.20.1740.10">
    <property type="entry name" value="Amino acid/polyamine transporter I"/>
    <property type="match status" value="1"/>
</dbReference>
<evidence type="ECO:0000256" key="5">
    <source>
        <dbReference type="ARBA" id="ARBA00022692"/>
    </source>
</evidence>
<name>A0A845DPS9_9BACI</name>
<evidence type="ECO:0000256" key="1">
    <source>
        <dbReference type="ARBA" id="ARBA00004141"/>
    </source>
</evidence>
<dbReference type="RefSeq" id="WP_160835890.1">
    <property type="nucleotide sequence ID" value="NZ_WMET01000001.1"/>
</dbReference>
<dbReference type="AlphaFoldDB" id="A0A845DPS9"/>
<comment type="caution">
    <text evidence="9">The sequence shown here is derived from an EMBL/GenBank/DDBJ whole genome shotgun (WGS) entry which is preliminary data.</text>
</comment>
<feature type="transmembrane region" description="Helical" evidence="8">
    <location>
        <begin position="335"/>
        <end position="357"/>
    </location>
</feature>
<feature type="transmembrane region" description="Helical" evidence="8">
    <location>
        <begin position="273"/>
        <end position="293"/>
    </location>
</feature>
<accession>A0A845DPS9</accession>
<feature type="transmembrane region" description="Helical" evidence="8">
    <location>
        <begin position="220"/>
        <end position="245"/>
    </location>
</feature>
<evidence type="ECO:0000313" key="9">
    <source>
        <dbReference type="EMBL" id="MYL19510.1"/>
    </source>
</evidence>
<keyword evidence="6 8" id="KW-1133">Transmembrane helix</keyword>
<dbReference type="GO" id="GO:0009847">
    <property type="term" value="P:spore germination"/>
    <property type="evidence" value="ECO:0007669"/>
    <property type="project" value="InterPro"/>
</dbReference>
<gene>
    <name evidence="9" type="ORF">GLW04_06370</name>
</gene>
<sequence length="364" mass="41051">MSDLRQLTSIQLIVIFISAMIGVGIILMPRDLANAVNSPDLWVSIIIGALLMCLITTLYVLLVTRYPGLTFFDMSKKITGRWIGTLINLFFIFHCLIVASYILRVTTAIIKNYLLDTTPLYVIIGSFLLVSLYLISNGPGDVVRFFQLYFPVMMFMFLILALLSIKDVDVQNLRPVLKSNLMTTVTQSKISFFSFIGIEFLMIFSPLIKTKKIKKLALSVWTSIIVTAVIYVIFHILTIGVLGIAELKEITFPTIEMAKSIEFQGFFFERFELIFIFGWLITVFTSFTTYTYGMILGIGKVTKPGWWCMAAAGLLIFSITLYPEGLTEVLDYSSHIQWISAAAIIGFPGLLLLVSLVRRQTHDT</sequence>